<keyword evidence="2" id="KW-0479">Metal-binding</keyword>
<dbReference type="GO" id="GO:0008270">
    <property type="term" value="F:zinc ion binding"/>
    <property type="evidence" value="ECO:0007669"/>
    <property type="project" value="UniProtKB-KW"/>
</dbReference>
<keyword evidence="8" id="KW-0175">Coiled coil</keyword>
<dbReference type="GO" id="GO:0000981">
    <property type="term" value="F:DNA-binding transcription factor activity, RNA polymerase II-specific"/>
    <property type="evidence" value="ECO:0007669"/>
    <property type="project" value="InterPro"/>
</dbReference>
<feature type="domain" description="C2H2-type" evidence="10">
    <location>
        <begin position="27"/>
        <end position="54"/>
    </location>
</feature>
<feature type="region of interest" description="Disordered" evidence="9">
    <location>
        <begin position="1"/>
        <end position="29"/>
    </location>
</feature>
<dbReference type="FunFam" id="3.30.160.60:FF:000710">
    <property type="entry name" value="Zinc finger protein 768"/>
    <property type="match status" value="1"/>
</dbReference>
<dbReference type="PANTHER" id="PTHR40626:SF11">
    <property type="entry name" value="ZINC FINGER PROTEIN YPR022C"/>
    <property type="match status" value="1"/>
</dbReference>
<dbReference type="SUPFAM" id="SSF57667">
    <property type="entry name" value="beta-beta-alpha zinc fingers"/>
    <property type="match status" value="2"/>
</dbReference>
<dbReference type="RefSeq" id="XP_056043743.1">
    <property type="nucleotide sequence ID" value="XM_056187504.1"/>
</dbReference>
<keyword evidence="4 7" id="KW-0863">Zinc-finger</keyword>
<keyword evidence="3" id="KW-0677">Repeat</keyword>
<dbReference type="InterPro" id="IPR013087">
    <property type="entry name" value="Znf_C2H2_type"/>
</dbReference>
<dbReference type="AlphaFoldDB" id="A0AAD7QS33"/>
<dbReference type="PROSITE" id="PS50157">
    <property type="entry name" value="ZINC_FINGER_C2H2_2"/>
    <property type="match status" value="3"/>
</dbReference>
<dbReference type="GeneID" id="80882670"/>
<feature type="region of interest" description="Disordered" evidence="9">
    <location>
        <begin position="200"/>
        <end position="244"/>
    </location>
</feature>
<dbReference type="FunFam" id="3.30.160.60:FF:001666">
    <property type="entry name" value="MDS1 and EVI1 complex locus"/>
    <property type="match status" value="1"/>
</dbReference>
<dbReference type="InterPro" id="IPR051059">
    <property type="entry name" value="VerF-like"/>
</dbReference>
<dbReference type="Pfam" id="PF00096">
    <property type="entry name" value="zf-C2H2"/>
    <property type="match status" value="2"/>
</dbReference>
<dbReference type="GO" id="GO:0000978">
    <property type="term" value="F:RNA polymerase II cis-regulatory region sequence-specific DNA binding"/>
    <property type="evidence" value="ECO:0007669"/>
    <property type="project" value="InterPro"/>
</dbReference>
<feature type="compositionally biased region" description="Low complexity" evidence="9">
    <location>
        <begin position="128"/>
        <end position="139"/>
    </location>
</feature>
<comment type="subcellular location">
    <subcellularLocation>
        <location evidence="1">Nucleus</location>
    </subcellularLocation>
</comment>
<evidence type="ECO:0000256" key="3">
    <source>
        <dbReference type="ARBA" id="ARBA00022737"/>
    </source>
</evidence>
<dbReference type="GO" id="GO:0005634">
    <property type="term" value="C:nucleus"/>
    <property type="evidence" value="ECO:0007669"/>
    <property type="project" value="UniProtKB-SubCell"/>
</dbReference>
<protein>
    <recommendedName>
        <fullName evidence="10">C2H2-type domain-containing protein</fullName>
    </recommendedName>
</protein>
<dbReference type="InterPro" id="IPR036236">
    <property type="entry name" value="Znf_C2H2_sf"/>
</dbReference>
<feature type="domain" description="C2H2-type" evidence="10">
    <location>
        <begin position="55"/>
        <end position="82"/>
    </location>
</feature>
<feature type="domain" description="C2H2-type" evidence="10">
    <location>
        <begin position="83"/>
        <end position="101"/>
    </location>
</feature>
<feature type="compositionally biased region" description="Acidic residues" evidence="9">
    <location>
        <begin position="115"/>
        <end position="127"/>
    </location>
</feature>
<feature type="compositionally biased region" description="Polar residues" evidence="9">
    <location>
        <begin position="1"/>
        <end position="23"/>
    </location>
</feature>
<feature type="region of interest" description="Disordered" evidence="9">
    <location>
        <begin position="100"/>
        <end position="177"/>
    </location>
</feature>
<evidence type="ECO:0000256" key="6">
    <source>
        <dbReference type="ARBA" id="ARBA00023242"/>
    </source>
</evidence>
<dbReference type="Proteomes" id="UP001217417">
    <property type="component" value="Unassembled WGS sequence"/>
</dbReference>
<dbReference type="SMART" id="SM00355">
    <property type="entry name" value="ZnF_C2H2"/>
    <property type="match status" value="3"/>
</dbReference>
<gene>
    <name evidence="11" type="ORF">POJ06DRAFT_252283</name>
</gene>
<name>A0AAD7QS33_9ASCO</name>
<keyword evidence="5" id="KW-0862">Zinc</keyword>
<keyword evidence="6" id="KW-0539">Nucleus</keyword>
<evidence type="ECO:0000256" key="7">
    <source>
        <dbReference type="PROSITE-ProRule" id="PRU00042"/>
    </source>
</evidence>
<evidence type="ECO:0000256" key="4">
    <source>
        <dbReference type="ARBA" id="ARBA00022771"/>
    </source>
</evidence>
<evidence type="ECO:0000256" key="2">
    <source>
        <dbReference type="ARBA" id="ARBA00022723"/>
    </source>
</evidence>
<keyword evidence="12" id="KW-1185">Reference proteome</keyword>
<proteinExistence type="predicted"/>
<dbReference type="GO" id="GO:0000785">
    <property type="term" value="C:chromatin"/>
    <property type="evidence" value="ECO:0007669"/>
    <property type="project" value="TreeGrafter"/>
</dbReference>
<dbReference type="EMBL" id="JARPMG010000005">
    <property type="protein sequence ID" value="KAJ8100293.1"/>
    <property type="molecule type" value="Genomic_DNA"/>
</dbReference>
<accession>A0AAD7QS33</accession>
<dbReference type="PANTHER" id="PTHR40626">
    <property type="entry name" value="MIP31509P"/>
    <property type="match status" value="1"/>
</dbReference>
<evidence type="ECO:0000256" key="1">
    <source>
        <dbReference type="ARBA" id="ARBA00004123"/>
    </source>
</evidence>
<evidence type="ECO:0000256" key="8">
    <source>
        <dbReference type="SAM" id="Coils"/>
    </source>
</evidence>
<evidence type="ECO:0000313" key="12">
    <source>
        <dbReference type="Proteomes" id="UP001217417"/>
    </source>
</evidence>
<comment type="caution">
    <text evidence="11">The sequence shown here is derived from an EMBL/GenBank/DDBJ whole genome shotgun (WGS) entry which is preliminary data.</text>
</comment>
<feature type="compositionally biased region" description="Polar residues" evidence="9">
    <location>
        <begin position="165"/>
        <end position="177"/>
    </location>
</feature>
<feature type="coiled-coil region" evidence="8">
    <location>
        <begin position="302"/>
        <end position="329"/>
    </location>
</feature>
<reference evidence="11" key="1">
    <citation type="submission" date="2023-03" db="EMBL/GenBank/DDBJ databases">
        <title>Near-Complete genome sequence of Lipomyces tetrasporous NRRL Y-64009, an oleaginous yeast capable of growing on lignocellulosic hydrolysates.</title>
        <authorList>
            <consortium name="Lawrence Berkeley National Laboratory"/>
            <person name="Jagtap S.S."/>
            <person name="Liu J.-J."/>
            <person name="Walukiewicz H.E."/>
            <person name="Pangilinan J."/>
            <person name="Lipzen A."/>
            <person name="Ahrendt S."/>
            <person name="Koriabine M."/>
            <person name="Cobaugh K."/>
            <person name="Salamov A."/>
            <person name="Yoshinaga Y."/>
            <person name="Ng V."/>
            <person name="Daum C."/>
            <person name="Grigoriev I.V."/>
            <person name="Slininger P.J."/>
            <person name="Dien B.S."/>
            <person name="Jin Y.-S."/>
            <person name="Rao C.V."/>
        </authorList>
    </citation>
    <scope>NUCLEOTIDE SEQUENCE</scope>
    <source>
        <strain evidence="11">NRRL Y-64009</strain>
    </source>
</reference>
<sequence>MLASMPQQQSASPATPTVPQSVPGSKHTCPHCSQSFTRHHNLKSHLLTHSHEKPFTCTTCNSKFRRLHDLKRHSKLHTGEKPYVCAKCGRKFARGDALARHGKGANGCAGRADGDNSDEDDDEDDDAAAAAAAAAVASNNTPSHAPADGLLHPHQQHKRQALPSIRTQDGSGVPGTQQQKSIYAQANTYSPAVAESPRILSPLPHAYGGPPPPQAQQHQQPGPPGAHAPGGQVTGGPAGATQSPQSAALYSNFSGLMPQASGPTSAQNANAFLQNPQPYLQAQAVAAGHHHSSIEESLWTYVRGLEDRVRELEERLARSDNRLGFLEREMMAKR</sequence>
<organism evidence="11 12">
    <name type="scientific">Lipomyces tetrasporus</name>
    <dbReference type="NCBI Taxonomy" id="54092"/>
    <lineage>
        <taxon>Eukaryota</taxon>
        <taxon>Fungi</taxon>
        <taxon>Dikarya</taxon>
        <taxon>Ascomycota</taxon>
        <taxon>Saccharomycotina</taxon>
        <taxon>Lipomycetes</taxon>
        <taxon>Lipomycetales</taxon>
        <taxon>Lipomycetaceae</taxon>
        <taxon>Lipomyces</taxon>
    </lineage>
</organism>
<dbReference type="PROSITE" id="PS00028">
    <property type="entry name" value="ZINC_FINGER_C2H2_1"/>
    <property type="match status" value="2"/>
</dbReference>
<evidence type="ECO:0000256" key="9">
    <source>
        <dbReference type="SAM" id="MobiDB-lite"/>
    </source>
</evidence>
<evidence type="ECO:0000313" key="11">
    <source>
        <dbReference type="EMBL" id="KAJ8100293.1"/>
    </source>
</evidence>
<evidence type="ECO:0000259" key="10">
    <source>
        <dbReference type="PROSITE" id="PS50157"/>
    </source>
</evidence>
<evidence type="ECO:0000256" key="5">
    <source>
        <dbReference type="ARBA" id="ARBA00022833"/>
    </source>
</evidence>
<dbReference type="Gene3D" id="3.30.160.60">
    <property type="entry name" value="Classic Zinc Finger"/>
    <property type="match status" value="3"/>
</dbReference>